<keyword evidence="2" id="KW-0732">Signal</keyword>
<evidence type="ECO:0000313" key="4">
    <source>
        <dbReference type="Proteomes" id="UP000286594"/>
    </source>
</evidence>
<evidence type="ECO:0008006" key="5">
    <source>
        <dbReference type="Google" id="ProtNLM"/>
    </source>
</evidence>
<evidence type="ECO:0000313" key="3">
    <source>
        <dbReference type="EMBL" id="RWR53052.1"/>
    </source>
</evidence>
<dbReference type="Proteomes" id="UP000286594">
    <property type="component" value="Unassembled WGS sequence"/>
</dbReference>
<organism evidence="3 4">
    <name type="scientific">Paenirhodobacter ferrireducens</name>
    <dbReference type="NCBI Taxonomy" id="1215032"/>
    <lineage>
        <taxon>Bacteria</taxon>
        <taxon>Pseudomonadati</taxon>
        <taxon>Pseudomonadota</taxon>
        <taxon>Alphaproteobacteria</taxon>
        <taxon>Rhodobacterales</taxon>
        <taxon>Rhodobacter group</taxon>
        <taxon>Paenirhodobacter</taxon>
    </lineage>
</organism>
<evidence type="ECO:0000256" key="2">
    <source>
        <dbReference type="SAM" id="SignalP"/>
    </source>
</evidence>
<keyword evidence="4" id="KW-1185">Reference proteome</keyword>
<comment type="caution">
    <text evidence="3">The sequence shown here is derived from an EMBL/GenBank/DDBJ whole genome shotgun (WGS) entry which is preliminary data.</text>
</comment>
<feature type="compositionally biased region" description="Low complexity" evidence="1">
    <location>
        <begin position="67"/>
        <end position="108"/>
    </location>
</feature>
<gene>
    <name evidence="3" type="ORF">EOW65_00890</name>
</gene>
<protein>
    <recommendedName>
        <fullName evidence="5">RcnB family protein</fullName>
    </recommendedName>
</protein>
<dbReference type="AlphaFoldDB" id="A0A443LV48"/>
<feature type="signal peptide" evidence="2">
    <location>
        <begin position="1"/>
        <end position="47"/>
    </location>
</feature>
<proteinExistence type="predicted"/>
<feature type="region of interest" description="Disordered" evidence="1">
    <location>
        <begin position="65"/>
        <end position="118"/>
    </location>
</feature>
<evidence type="ECO:0000256" key="1">
    <source>
        <dbReference type="SAM" id="MobiDB-lite"/>
    </source>
</evidence>
<dbReference type="EMBL" id="SAVB01000001">
    <property type="protein sequence ID" value="RWR53052.1"/>
    <property type="molecule type" value="Genomic_DNA"/>
</dbReference>
<name>A0A443LV48_9RHOB</name>
<reference evidence="3 4" key="1">
    <citation type="submission" date="2019-01" db="EMBL/GenBank/DDBJ databases">
        <title>Sinorhodobacter populi sp. nov. isolated from the symptomatic bark tissue of Populus euramericana canker.</title>
        <authorList>
            <person name="Xu G."/>
        </authorList>
    </citation>
    <scope>NUCLEOTIDE SEQUENCE [LARGE SCALE GENOMIC DNA]</scope>
    <source>
        <strain evidence="3 4">CCTCC AB2012026</strain>
    </source>
</reference>
<accession>A0A443LV48</accession>
<sequence length="174" mass="18381">MSAPGRFSFMITVMRESSFMQITTRKTILAAMMASLAVSLTAPMASAQGNPSACVLLPDGMRKCDGQPAQKTQSQKAQPSQKSQPTQKATGPKTSTPTKSAPPAKSASQKVPAPHVGDSARKGALFQQAKNSRLPAPPAHQHYRVVDNTVVRVDDTTLKVVAVVGLLSTILNSK</sequence>
<feature type="chain" id="PRO_5019153056" description="RcnB family protein" evidence="2">
    <location>
        <begin position="48"/>
        <end position="174"/>
    </location>
</feature>
<dbReference type="RefSeq" id="WP_128147135.1">
    <property type="nucleotide sequence ID" value="NZ_SAVB01000001.1"/>
</dbReference>